<dbReference type="Proteomes" id="UP000029093">
    <property type="component" value="Unassembled WGS sequence"/>
</dbReference>
<proteinExistence type="predicted"/>
<sequence>MHLRTLTESACAERAEAPPIVGVMIDHMTLHVNDANRSIEFYTKALAPLGYLPKAHHEPTIGFGVDDGTPRSDFYISPTQPGTTPAPTHIAFRADSEQTVKAFYDAALAAGGRDNGAPGPRAYHPGYYAAFVLDPDGNNIEAVVDWSHPQTDRQA</sequence>
<protein>
    <submittedName>
        <fullName evidence="2">Glyoxalase-like domain</fullName>
    </submittedName>
</protein>
<evidence type="ECO:0000313" key="2">
    <source>
        <dbReference type="EMBL" id="KFI46299.1"/>
    </source>
</evidence>
<dbReference type="CDD" id="cd07262">
    <property type="entry name" value="VOC_like"/>
    <property type="match status" value="1"/>
</dbReference>
<dbReference type="PANTHER" id="PTHR35006">
    <property type="entry name" value="GLYOXALASE FAMILY PROTEIN (AFU_ORTHOLOGUE AFUA_5G14830)"/>
    <property type="match status" value="1"/>
</dbReference>
<name>A0A086ZIE9_9BIFI</name>
<evidence type="ECO:0000313" key="3">
    <source>
        <dbReference type="Proteomes" id="UP000029093"/>
    </source>
</evidence>
<dbReference type="InterPro" id="IPR004360">
    <property type="entry name" value="Glyas_Fos-R_dOase_dom"/>
</dbReference>
<dbReference type="AlphaFoldDB" id="A0A086ZIE9"/>
<feature type="domain" description="VOC" evidence="1">
    <location>
        <begin position="24"/>
        <end position="145"/>
    </location>
</feature>
<dbReference type="Gene3D" id="3.10.180.10">
    <property type="entry name" value="2,3-Dihydroxybiphenyl 1,2-Dioxygenase, domain 1"/>
    <property type="match status" value="1"/>
</dbReference>
<keyword evidence="3" id="KW-1185">Reference proteome</keyword>
<evidence type="ECO:0000259" key="1">
    <source>
        <dbReference type="PROSITE" id="PS51819"/>
    </source>
</evidence>
<comment type="caution">
    <text evidence="2">The sequence shown here is derived from an EMBL/GenBank/DDBJ whole genome shotgun (WGS) entry which is preliminary data.</text>
</comment>
<organism evidence="2 3">
    <name type="scientific">Bifidobacterium boum</name>
    <dbReference type="NCBI Taxonomy" id="78343"/>
    <lineage>
        <taxon>Bacteria</taxon>
        <taxon>Bacillati</taxon>
        <taxon>Actinomycetota</taxon>
        <taxon>Actinomycetes</taxon>
        <taxon>Bifidobacteriales</taxon>
        <taxon>Bifidobacteriaceae</taxon>
        <taxon>Bifidobacterium</taxon>
    </lineage>
</organism>
<dbReference type="EMBL" id="JGYQ01000016">
    <property type="protein sequence ID" value="KFI46299.1"/>
    <property type="molecule type" value="Genomic_DNA"/>
</dbReference>
<dbReference type="InterPro" id="IPR037523">
    <property type="entry name" value="VOC_core"/>
</dbReference>
<accession>A0A086ZIE9</accession>
<gene>
    <name evidence="2" type="ORF">BBOU_1388</name>
</gene>
<reference evidence="2 3" key="1">
    <citation type="submission" date="2014-03" db="EMBL/GenBank/DDBJ databases">
        <title>Genomics of Bifidobacteria.</title>
        <authorList>
            <person name="Ventura M."/>
            <person name="Milani C."/>
            <person name="Lugli G.A."/>
        </authorList>
    </citation>
    <scope>NUCLEOTIDE SEQUENCE [LARGE SCALE GENOMIC DNA]</scope>
    <source>
        <strain evidence="2 3">LMG 10736</strain>
    </source>
</reference>
<dbReference type="Pfam" id="PF00903">
    <property type="entry name" value="Glyoxalase"/>
    <property type="match status" value="1"/>
</dbReference>
<dbReference type="PANTHER" id="PTHR35006:SF2">
    <property type="entry name" value="GLYOXALASE FAMILY PROTEIN (AFU_ORTHOLOGUE AFUA_5G14830)"/>
    <property type="match status" value="1"/>
</dbReference>
<dbReference type="InterPro" id="IPR029068">
    <property type="entry name" value="Glyas_Bleomycin-R_OHBP_Dase"/>
</dbReference>
<dbReference type="PROSITE" id="PS51819">
    <property type="entry name" value="VOC"/>
    <property type="match status" value="1"/>
</dbReference>
<dbReference type="SUPFAM" id="SSF54593">
    <property type="entry name" value="Glyoxalase/Bleomycin resistance protein/Dihydroxybiphenyl dioxygenase"/>
    <property type="match status" value="1"/>
</dbReference>